<dbReference type="Proteomes" id="UP000267250">
    <property type="component" value="Chromosome"/>
</dbReference>
<gene>
    <name evidence="1" type="ORF">BBF96_01360</name>
</gene>
<dbReference type="KEGG" id="aft:BBF96_01360"/>
<dbReference type="EMBL" id="CP016379">
    <property type="protein sequence ID" value="AZR72158.1"/>
    <property type="molecule type" value="Genomic_DNA"/>
</dbReference>
<evidence type="ECO:0000313" key="2">
    <source>
        <dbReference type="Proteomes" id="UP000267250"/>
    </source>
</evidence>
<keyword evidence="2" id="KW-1185">Reference proteome</keyword>
<sequence>MDKYIRKKIYIEEDKHDKFKELSSEGGPFSSMKDVFMAAAILGYNLGEMKSLKPNEKRDIFDKDVFDEHDLALLYAVVIAYYKDVTIIEHDPLGEVEKFANAGIEELYKLVNNDGEGIVNLVEEILIKYS</sequence>
<dbReference type="RefSeq" id="WP_127015488.1">
    <property type="nucleotide sequence ID" value="NZ_CP016379.1"/>
</dbReference>
<organism evidence="1 2">
    <name type="scientific">Anoxybacter fermentans</name>
    <dbReference type="NCBI Taxonomy" id="1323375"/>
    <lineage>
        <taxon>Bacteria</taxon>
        <taxon>Bacillati</taxon>
        <taxon>Bacillota</taxon>
        <taxon>Clostridia</taxon>
        <taxon>Halanaerobiales</taxon>
        <taxon>Anoxybacter</taxon>
    </lineage>
</organism>
<dbReference type="OrthoDB" id="2856455at2"/>
<name>A0A3Q9HNM3_9FIRM</name>
<evidence type="ECO:0000313" key="1">
    <source>
        <dbReference type="EMBL" id="AZR72158.1"/>
    </source>
</evidence>
<reference evidence="1 2" key="1">
    <citation type="submission" date="2016-07" db="EMBL/GenBank/DDBJ databases">
        <title>Genome and transcriptome analysis of iron-reducing fermentative bacteria Anoxybacter fermentans.</title>
        <authorList>
            <person name="Zeng X."/>
            <person name="Shao Z."/>
        </authorList>
    </citation>
    <scope>NUCLEOTIDE SEQUENCE [LARGE SCALE GENOMIC DNA]</scope>
    <source>
        <strain evidence="1 2">DY22613</strain>
    </source>
</reference>
<protein>
    <submittedName>
        <fullName evidence="1">Uncharacterized protein</fullName>
    </submittedName>
</protein>
<dbReference type="AlphaFoldDB" id="A0A3Q9HNM3"/>
<proteinExistence type="predicted"/>
<accession>A0A3Q9HNM3</accession>